<gene>
    <name evidence="1" type="ORF">KAK10_01955</name>
</gene>
<sequence>MRVGSVGSVKQTIKQKQRLGKVKQHTSKSKFIPSEFSDFMRVRWYLTQQAKLSGIAWAVGEHYLMHVIQVLLKKQQTAQTPIKLIDIFTAAMPINGQLTWQYYQCLLKILPQLQKFLAKELQANKQFIVTQLPTLDEHNKLIAHGVANNLSTAQGKSGALGQQYYDLIWTEKHINWQLVNELYRGIEVLGQIKGLKDITPKILTDETTRKIKAVNSVQGQQILLALLPFVDKTTSNWDLAMFVEVLKTESFSATWTADVRQLMGLSNEIRIFIENNQAKQLRFAATDWQLLEEVIEQVGLNKFLLTSVKHD</sequence>
<name>A0ABT0VFX4_9LACO</name>
<proteinExistence type="predicted"/>
<keyword evidence="2" id="KW-1185">Reference proteome</keyword>
<protein>
    <submittedName>
        <fullName evidence="1">Uncharacterized protein</fullName>
    </submittedName>
</protein>
<dbReference type="EMBL" id="JAGMVS010000038">
    <property type="protein sequence ID" value="MCM2436695.1"/>
    <property type="molecule type" value="Genomic_DNA"/>
</dbReference>
<reference evidence="1" key="1">
    <citation type="submission" date="2021-04" db="EMBL/GenBank/DDBJ databases">
        <title>Taxonomic assessment of Weissella genus.</title>
        <authorList>
            <person name="Fanelli F."/>
            <person name="Chieffi D."/>
            <person name="Dell'Aquila A."/>
            <person name="Gyu-Sung C."/>
            <person name="Franz C.M.A.P."/>
            <person name="Fusco V."/>
        </authorList>
    </citation>
    <scope>NUCLEOTIDE SEQUENCE</scope>
    <source>
        <strain evidence="1">LMG 25373</strain>
    </source>
</reference>
<dbReference type="Proteomes" id="UP001057481">
    <property type="component" value="Unassembled WGS sequence"/>
</dbReference>
<organism evidence="1 2">
    <name type="scientific">Periweissella beninensis</name>
    <dbReference type="NCBI Taxonomy" id="504936"/>
    <lineage>
        <taxon>Bacteria</taxon>
        <taxon>Bacillati</taxon>
        <taxon>Bacillota</taxon>
        <taxon>Bacilli</taxon>
        <taxon>Lactobacillales</taxon>
        <taxon>Lactobacillaceae</taxon>
        <taxon>Periweissella</taxon>
    </lineage>
</organism>
<dbReference type="RefSeq" id="WP_205143139.1">
    <property type="nucleotide sequence ID" value="NZ_JAFBDN010000003.1"/>
</dbReference>
<accession>A0ABT0VFX4</accession>
<comment type="caution">
    <text evidence="1">The sequence shown here is derived from an EMBL/GenBank/DDBJ whole genome shotgun (WGS) entry which is preliminary data.</text>
</comment>
<evidence type="ECO:0000313" key="1">
    <source>
        <dbReference type="EMBL" id="MCM2436695.1"/>
    </source>
</evidence>
<evidence type="ECO:0000313" key="2">
    <source>
        <dbReference type="Proteomes" id="UP001057481"/>
    </source>
</evidence>